<dbReference type="GO" id="GO:0000701">
    <property type="term" value="F:purine-specific mismatch base pair DNA N-glycosylase activity"/>
    <property type="evidence" value="ECO:0007669"/>
    <property type="project" value="UniProtKB-EC"/>
</dbReference>
<dbReference type="Gene3D" id="1.10.340.30">
    <property type="entry name" value="Hypothetical protein, domain 2"/>
    <property type="match status" value="1"/>
</dbReference>
<dbReference type="GO" id="GO:0051539">
    <property type="term" value="F:4 iron, 4 sulfur cluster binding"/>
    <property type="evidence" value="ECO:0007669"/>
    <property type="project" value="UniProtKB-UniRule"/>
</dbReference>
<evidence type="ECO:0000256" key="10">
    <source>
        <dbReference type="ARBA" id="ARBA00023004"/>
    </source>
</evidence>
<dbReference type="GO" id="GO:0034039">
    <property type="term" value="F:8-oxo-7,8-dihydroguanine DNA N-glycosylase activity"/>
    <property type="evidence" value="ECO:0007669"/>
    <property type="project" value="TreeGrafter"/>
</dbReference>
<evidence type="ECO:0000256" key="2">
    <source>
        <dbReference type="ARBA" id="ARBA00002933"/>
    </source>
</evidence>
<dbReference type="InterPro" id="IPR029119">
    <property type="entry name" value="MutY_C"/>
</dbReference>
<dbReference type="InterPro" id="IPR000445">
    <property type="entry name" value="HhH_motif"/>
</dbReference>
<comment type="catalytic activity">
    <reaction evidence="1 14">
        <text>Hydrolyzes free adenine bases from 7,8-dihydro-8-oxoguanine:adenine mismatched double-stranded DNA, leaving an apurinic site.</text>
        <dbReference type="EC" id="3.2.2.31"/>
    </reaction>
</comment>
<dbReference type="AlphaFoldDB" id="A0A9X0HI26"/>
<keyword evidence="6" id="KW-0004">4Fe-4S</keyword>
<dbReference type="InterPro" id="IPR011257">
    <property type="entry name" value="DNA_glycosylase"/>
</dbReference>
<keyword evidence="17" id="KW-1185">Reference proteome</keyword>
<evidence type="ECO:0000256" key="12">
    <source>
        <dbReference type="ARBA" id="ARBA00023204"/>
    </source>
</evidence>
<evidence type="ECO:0000256" key="13">
    <source>
        <dbReference type="ARBA" id="ARBA00023295"/>
    </source>
</evidence>
<accession>A0A9X0HI26</accession>
<dbReference type="CDD" id="cd00056">
    <property type="entry name" value="ENDO3c"/>
    <property type="match status" value="1"/>
</dbReference>
<keyword evidence="7" id="KW-0479">Metal-binding</keyword>
<dbReference type="GO" id="GO:0046872">
    <property type="term" value="F:metal ion binding"/>
    <property type="evidence" value="ECO:0007669"/>
    <property type="project" value="UniProtKB-UniRule"/>
</dbReference>
<name>A0A9X0HI26_SOLP1</name>
<sequence length="366" mass="41657">MINISPHQAHPFFAQALLDWYPRHRRDLPWRHTQDPYAIWLSEIILQQTRVQQGLPYYERFLAAYPTVHDLAAAPEQEVLRLWQGLGYYSRARNMRTTAQQVVNEYGGQFPSRYAELVKLRGIGPYTAAAIASFAFGERVAVLDGNVYRVLARVFGLTTDIAQPSARKEFQHLADQLISVEEPGDYNQAIMEFGAIQCTPVNPDCLFCPVREQCFAFQHGMVQQLPVKSKAKAGRTRYFHYLVLRHGERVYLRKRTGKDIWHSLYDFYLTETPEAALPPQALLAELEALGAQMATDRVSEPAAALRHALSHQKVEARFHELWLDAPLSDEVMKQTGLAAYMAAEMNELPKPVIISNYLSQKGILIS</sequence>
<organism evidence="16 17">
    <name type="scientific">Solirubrum puertoriconensis</name>
    <dbReference type="NCBI Taxonomy" id="1751427"/>
    <lineage>
        <taxon>Bacteria</taxon>
        <taxon>Pseudomonadati</taxon>
        <taxon>Bacteroidota</taxon>
        <taxon>Cytophagia</taxon>
        <taxon>Cytophagales</taxon>
    </lineage>
</organism>
<gene>
    <name evidence="16" type="ORF">ASU33_02865</name>
</gene>
<dbReference type="Gene3D" id="1.10.1670.10">
    <property type="entry name" value="Helix-hairpin-Helix base-excision DNA repair enzymes (C-terminal)"/>
    <property type="match status" value="1"/>
</dbReference>
<evidence type="ECO:0000256" key="11">
    <source>
        <dbReference type="ARBA" id="ARBA00023014"/>
    </source>
</evidence>
<dbReference type="EC" id="3.2.2.31" evidence="4 14"/>
<dbReference type="InterPro" id="IPR003265">
    <property type="entry name" value="HhH-GPD_domain"/>
</dbReference>
<comment type="similarity">
    <text evidence="3 14">Belongs to the Nth/MutY family.</text>
</comment>
<dbReference type="PANTHER" id="PTHR42944:SF1">
    <property type="entry name" value="ADENINE DNA GLYCOSYLASE"/>
    <property type="match status" value="1"/>
</dbReference>
<keyword evidence="11" id="KW-0411">Iron-sulfur</keyword>
<dbReference type="EMBL" id="LNAL01000008">
    <property type="protein sequence ID" value="KUG06315.1"/>
    <property type="molecule type" value="Genomic_DNA"/>
</dbReference>
<dbReference type="Pfam" id="PF00730">
    <property type="entry name" value="HhH-GPD"/>
    <property type="match status" value="1"/>
</dbReference>
<dbReference type="GO" id="GO:0035485">
    <property type="term" value="F:adenine/guanine mispair binding"/>
    <property type="evidence" value="ECO:0007669"/>
    <property type="project" value="TreeGrafter"/>
</dbReference>
<evidence type="ECO:0000256" key="7">
    <source>
        <dbReference type="ARBA" id="ARBA00022723"/>
    </source>
</evidence>
<dbReference type="RefSeq" id="WP_059072011.1">
    <property type="nucleotide sequence ID" value="NZ_LNAL01000008.1"/>
</dbReference>
<keyword evidence="8 14" id="KW-0227">DNA damage</keyword>
<protein>
    <recommendedName>
        <fullName evidence="5 14">Adenine DNA glycosylase</fullName>
        <ecNumber evidence="4 14">3.2.2.31</ecNumber>
    </recommendedName>
</protein>
<dbReference type="NCBIfam" id="TIGR01084">
    <property type="entry name" value="mutY"/>
    <property type="match status" value="1"/>
</dbReference>
<evidence type="ECO:0000256" key="8">
    <source>
        <dbReference type="ARBA" id="ARBA00022763"/>
    </source>
</evidence>
<dbReference type="Gene3D" id="3.90.79.10">
    <property type="entry name" value="Nucleoside Triphosphate Pyrophosphohydrolase"/>
    <property type="match status" value="1"/>
</dbReference>
<comment type="cofactor">
    <cofactor evidence="14">
        <name>[4Fe-4S] cluster</name>
        <dbReference type="ChEBI" id="CHEBI:49883"/>
    </cofactor>
    <text evidence="14">Binds 1 [4Fe-4S] cluster.</text>
</comment>
<evidence type="ECO:0000313" key="16">
    <source>
        <dbReference type="EMBL" id="KUG06315.1"/>
    </source>
</evidence>
<proteinExistence type="inferred from homology"/>
<evidence type="ECO:0000256" key="5">
    <source>
        <dbReference type="ARBA" id="ARBA00022023"/>
    </source>
</evidence>
<evidence type="ECO:0000313" key="17">
    <source>
        <dbReference type="Proteomes" id="UP000054223"/>
    </source>
</evidence>
<dbReference type="InterPro" id="IPR023170">
    <property type="entry name" value="HhH_base_excis_C"/>
</dbReference>
<evidence type="ECO:0000256" key="4">
    <source>
        <dbReference type="ARBA" id="ARBA00012045"/>
    </source>
</evidence>
<dbReference type="InterPro" id="IPR005760">
    <property type="entry name" value="A/G_AdeGlyc_MutY"/>
</dbReference>
<dbReference type="Proteomes" id="UP000054223">
    <property type="component" value="Unassembled WGS sequence"/>
</dbReference>
<dbReference type="FunFam" id="1.10.340.30:FF:000002">
    <property type="entry name" value="Adenine DNA glycosylase"/>
    <property type="match status" value="1"/>
</dbReference>
<dbReference type="GO" id="GO:0032357">
    <property type="term" value="F:oxidized purine DNA binding"/>
    <property type="evidence" value="ECO:0007669"/>
    <property type="project" value="TreeGrafter"/>
</dbReference>
<dbReference type="Pfam" id="PF14815">
    <property type="entry name" value="NUDIX_4"/>
    <property type="match status" value="1"/>
</dbReference>
<dbReference type="InterPro" id="IPR015797">
    <property type="entry name" value="NUDIX_hydrolase-like_dom_sf"/>
</dbReference>
<dbReference type="SUPFAM" id="SSF55811">
    <property type="entry name" value="Nudix"/>
    <property type="match status" value="1"/>
</dbReference>
<dbReference type="SMART" id="SM00478">
    <property type="entry name" value="ENDO3c"/>
    <property type="match status" value="1"/>
</dbReference>
<dbReference type="InterPro" id="IPR044298">
    <property type="entry name" value="MIG/MutY"/>
</dbReference>
<keyword evidence="13 14" id="KW-0326">Glycosidase</keyword>
<keyword evidence="12" id="KW-0234">DNA repair</keyword>
<comment type="function">
    <text evidence="2">Adenine glycosylase active on G-A mispairs. MutY also corrects error-prone DNA synthesis past GO lesions which are due to the oxidatively damaged form of guanine: 7,8-dihydro-8-oxoguanine (8-oxo-dGTP).</text>
</comment>
<keyword evidence="9" id="KW-0378">Hydrolase</keyword>
<feature type="domain" description="HhH-GPD" evidence="15">
    <location>
        <begin position="45"/>
        <end position="196"/>
    </location>
</feature>
<dbReference type="SUPFAM" id="SSF48150">
    <property type="entry name" value="DNA-glycosylase"/>
    <property type="match status" value="1"/>
</dbReference>
<evidence type="ECO:0000256" key="3">
    <source>
        <dbReference type="ARBA" id="ARBA00008343"/>
    </source>
</evidence>
<dbReference type="PANTHER" id="PTHR42944">
    <property type="entry name" value="ADENINE DNA GLYCOSYLASE"/>
    <property type="match status" value="1"/>
</dbReference>
<keyword evidence="10 14" id="KW-0408">Iron</keyword>
<evidence type="ECO:0000256" key="6">
    <source>
        <dbReference type="ARBA" id="ARBA00022485"/>
    </source>
</evidence>
<comment type="caution">
    <text evidence="16">The sequence shown here is derived from an EMBL/GenBank/DDBJ whole genome shotgun (WGS) entry which is preliminary data.</text>
</comment>
<dbReference type="OrthoDB" id="9802365at2"/>
<dbReference type="Pfam" id="PF00633">
    <property type="entry name" value="HHH"/>
    <property type="match status" value="1"/>
</dbReference>
<dbReference type="GO" id="GO:0006284">
    <property type="term" value="P:base-excision repair"/>
    <property type="evidence" value="ECO:0007669"/>
    <property type="project" value="UniProtKB-UniRule"/>
</dbReference>
<evidence type="ECO:0000256" key="1">
    <source>
        <dbReference type="ARBA" id="ARBA00000843"/>
    </source>
</evidence>
<reference evidence="16 17" key="1">
    <citation type="submission" date="2015-11" db="EMBL/GenBank/DDBJ databases">
        <title>Solirubrum puertoriconensis gen. nov. an environmental bacteria isolated in Puerto Rico.</title>
        <authorList>
            <person name="Cuebas-Irizarry M.F."/>
            <person name="Montalvo-Rodriguez R."/>
        </authorList>
    </citation>
    <scope>NUCLEOTIDE SEQUENCE [LARGE SCALE GENOMIC DNA]</scope>
    <source>
        <strain evidence="16 17">MC1A</strain>
    </source>
</reference>
<dbReference type="GO" id="GO:0006298">
    <property type="term" value="P:mismatch repair"/>
    <property type="evidence" value="ECO:0007669"/>
    <property type="project" value="TreeGrafter"/>
</dbReference>
<evidence type="ECO:0000256" key="14">
    <source>
        <dbReference type="RuleBase" id="RU365096"/>
    </source>
</evidence>
<dbReference type="CDD" id="cd03431">
    <property type="entry name" value="NUDIX_DNA_Glycosylase_C-MutY"/>
    <property type="match status" value="1"/>
</dbReference>
<evidence type="ECO:0000259" key="15">
    <source>
        <dbReference type="SMART" id="SM00478"/>
    </source>
</evidence>
<evidence type="ECO:0000256" key="9">
    <source>
        <dbReference type="ARBA" id="ARBA00022801"/>
    </source>
</evidence>